<evidence type="ECO:0000313" key="2">
    <source>
        <dbReference type="Proteomes" id="UP000236604"/>
    </source>
</evidence>
<organism evidence="1 2">
    <name type="scientific">Petrotoga mexicana DSM 14811</name>
    <dbReference type="NCBI Taxonomy" id="1122954"/>
    <lineage>
        <taxon>Bacteria</taxon>
        <taxon>Thermotogati</taxon>
        <taxon>Thermotogota</taxon>
        <taxon>Thermotogae</taxon>
        <taxon>Petrotogales</taxon>
        <taxon>Petrotogaceae</taxon>
        <taxon>Petrotoga</taxon>
    </lineage>
</organism>
<name>A0A2K1PBQ4_9BACT</name>
<proteinExistence type="predicted"/>
<protein>
    <submittedName>
        <fullName evidence="1">Uncharacterized protein</fullName>
    </submittedName>
</protein>
<evidence type="ECO:0000313" key="1">
    <source>
        <dbReference type="EMBL" id="PNS00234.1"/>
    </source>
</evidence>
<dbReference type="EMBL" id="AZRN01000012">
    <property type="protein sequence ID" value="PNS00234.1"/>
    <property type="molecule type" value="Genomic_DNA"/>
</dbReference>
<gene>
    <name evidence="1" type="ORF">X927_03630</name>
</gene>
<reference evidence="1 2" key="1">
    <citation type="submission" date="2013-12" db="EMBL/GenBank/DDBJ databases">
        <title>Comparative genomics of Petrotoga isolates.</title>
        <authorList>
            <person name="Nesbo C.L."/>
            <person name="Charchuk R."/>
            <person name="Chow K."/>
        </authorList>
    </citation>
    <scope>NUCLEOTIDE SEQUENCE [LARGE SCALE GENOMIC DNA]</scope>
    <source>
        <strain evidence="1 2">DSM 14811</strain>
    </source>
</reference>
<comment type="caution">
    <text evidence="1">The sequence shown here is derived from an EMBL/GenBank/DDBJ whole genome shotgun (WGS) entry which is preliminary data.</text>
</comment>
<dbReference type="AlphaFoldDB" id="A0A2K1PBQ4"/>
<keyword evidence="2" id="KW-1185">Reference proteome</keyword>
<accession>A0A2K1PBQ4</accession>
<sequence length="60" mass="7195">MNFLKKRIKETASKAPKGVQGKTASRQIRNENKSFNFFGWNFFFSKDIHNGIIYYQYDRK</sequence>
<dbReference type="Proteomes" id="UP000236604">
    <property type="component" value="Unassembled WGS sequence"/>
</dbReference>